<dbReference type="OrthoDB" id="8452477at2"/>
<keyword evidence="2" id="KW-0472">Membrane</keyword>
<dbReference type="InterPro" id="IPR001646">
    <property type="entry name" value="5peptide_repeat"/>
</dbReference>
<dbReference type="KEGG" id="aol:S58_48790"/>
<feature type="transmembrane region" description="Helical" evidence="2">
    <location>
        <begin position="81"/>
        <end position="100"/>
    </location>
</feature>
<dbReference type="PANTHER" id="PTHR47485:SF1">
    <property type="entry name" value="THYLAKOID LUMENAL 17.4 KDA PROTEIN, CHLOROPLASTIC"/>
    <property type="match status" value="1"/>
</dbReference>
<reference evidence="3 4" key="1">
    <citation type="journal article" date="2013" name="Appl. Environ. Microbiol.">
        <title>Genome analysis suggests that the soil oligotrophic bacterium Agromonas oligotrophica (Bradyrhizobium oligotrophicum) is a nitrogen-fixing symbiont of Aeschynomene indica.</title>
        <authorList>
            <person name="Okubo T."/>
            <person name="Fukushima S."/>
            <person name="Itakura M."/>
            <person name="Oshima K."/>
            <person name="Longtonglang A."/>
            <person name="Teaumroong N."/>
            <person name="Mitsui H."/>
            <person name="Hattori M."/>
            <person name="Hattori R."/>
            <person name="Hattori T."/>
            <person name="Minamisawa K."/>
        </authorList>
    </citation>
    <scope>NUCLEOTIDE SEQUENCE [LARGE SCALE GENOMIC DNA]</scope>
    <source>
        <strain evidence="3 4">S58</strain>
    </source>
</reference>
<dbReference type="eggNOG" id="COG3523">
    <property type="taxonomic scope" value="Bacteria"/>
</dbReference>
<dbReference type="Gene3D" id="2.160.20.80">
    <property type="entry name" value="E3 ubiquitin-protein ligase SopA"/>
    <property type="match status" value="1"/>
</dbReference>
<evidence type="ECO:0000256" key="1">
    <source>
        <dbReference type="ARBA" id="ARBA00022737"/>
    </source>
</evidence>
<dbReference type="EMBL" id="AP012603">
    <property type="protein sequence ID" value="BAM90858.1"/>
    <property type="molecule type" value="Genomic_DNA"/>
</dbReference>
<accession>M4ZAG2</accession>
<dbReference type="AlphaFoldDB" id="M4ZAG2"/>
<keyword evidence="4" id="KW-1185">Reference proteome</keyword>
<evidence type="ECO:0000256" key="2">
    <source>
        <dbReference type="SAM" id="Phobius"/>
    </source>
</evidence>
<keyword evidence="2" id="KW-1133">Transmembrane helix</keyword>
<dbReference type="SUPFAM" id="SSF141571">
    <property type="entry name" value="Pentapeptide repeat-like"/>
    <property type="match status" value="1"/>
</dbReference>
<keyword evidence="2" id="KW-0812">Transmembrane</keyword>
<dbReference type="eggNOG" id="COG1357">
    <property type="taxonomic scope" value="Bacteria"/>
</dbReference>
<dbReference type="RefSeq" id="WP_015667948.1">
    <property type="nucleotide sequence ID" value="NC_020453.1"/>
</dbReference>
<protein>
    <submittedName>
        <fullName evidence="3">Pentapeptide repeat protein</fullName>
    </submittedName>
</protein>
<dbReference type="PANTHER" id="PTHR47485">
    <property type="entry name" value="THYLAKOID LUMENAL 17.4 KDA PROTEIN, CHLOROPLASTIC"/>
    <property type="match status" value="1"/>
</dbReference>
<dbReference type="GeneID" id="301818648"/>
<name>M4ZAG2_9BRAD</name>
<keyword evidence="1" id="KW-0677">Repeat</keyword>
<dbReference type="STRING" id="1245469.S58_48790"/>
<evidence type="ECO:0000313" key="3">
    <source>
        <dbReference type="EMBL" id="BAM90858.1"/>
    </source>
</evidence>
<feature type="transmembrane region" description="Helical" evidence="2">
    <location>
        <begin position="30"/>
        <end position="61"/>
    </location>
</feature>
<sequence>MKHEKANGGLSVLSARSLDFLRMRGREILVFLRASWVFLTFVVAFCVLLFLFSALDWAFWAEQTYDAKGAITETKIDRLKIIQQVGLFIVAVIGVGLAIWRSHTAYRQANAALEQSKTAIRQAEIAENGQRFDRYARAAQMLDNEKAAVRQAGIYLLRELAASDSTHRPLCVELLASFIRSRNTEGFEQFGSDTGFTDKPTPPDVVDALKALCSARSGLKVDIDFTKCTFNNIGFNPRHNFSGFEFRNCMFSQMSGHGATFDGSTLSDTTLRYSTLLQANMRGAHLFSCDFRGVEFESANLSNSEFWTCTFTECTFENCNVSGAKFYDDDVNFKIPFDPTLLKDAWAWQNNLPKLGAPFLGTVYDSGVNGQERKAFERAREQRRQQGLDFSEFAPSEKLKIVQ</sequence>
<dbReference type="Pfam" id="PF00805">
    <property type="entry name" value="Pentapeptide"/>
    <property type="match status" value="2"/>
</dbReference>
<dbReference type="Proteomes" id="UP000011841">
    <property type="component" value="Chromosome"/>
</dbReference>
<gene>
    <name evidence="3" type="ORF">S58_48790</name>
</gene>
<proteinExistence type="predicted"/>
<evidence type="ECO:0000313" key="4">
    <source>
        <dbReference type="Proteomes" id="UP000011841"/>
    </source>
</evidence>
<dbReference type="HOGENOM" id="CLU_682714_0_0_5"/>
<organism evidence="3 4">
    <name type="scientific">Bradyrhizobium oligotrophicum S58</name>
    <dbReference type="NCBI Taxonomy" id="1245469"/>
    <lineage>
        <taxon>Bacteria</taxon>
        <taxon>Pseudomonadati</taxon>
        <taxon>Pseudomonadota</taxon>
        <taxon>Alphaproteobacteria</taxon>
        <taxon>Hyphomicrobiales</taxon>
        <taxon>Nitrobacteraceae</taxon>
        <taxon>Bradyrhizobium</taxon>
    </lineage>
</organism>